<gene>
    <name evidence="3" type="ORF">KIP89_00825</name>
</gene>
<evidence type="ECO:0000256" key="1">
    <source>
        <dbReference type="SAM" id="Phobius"/>
    </source>
</evidence>
<feature type="domain" description="DUF112" evidence="2">
    <location>
        <begin position="20"/>
        <end position="438"/>
    </location>
</feature>
<evidence type="ECO:0000313" key="4">
    <source>
        <dbReference type="Proteomes" id="UP001166585"/>
    </source>
</evidence>
<dbReference type="InterPro" id="IPR002823">
    <property type="entry name" value="DUF112_TM"/>
</dbReference>
<feature type="transmembrane region" description="Helical" evidence="1">
    <location>
        <begin position="386"/>
        <end position="405"/>
    </location>
</feature>
<feature type="transmembrane region" description="Helical" evidence="1">
    <location>
        <begin position="20"/>
        <end position="39"/>
    </location>
</feature>
<keyword evidence="1" id="KW-0472">Membrane</keyword>
<feature type="transmembrane region" description="Helical" evidence="1">
    <location>
        <begin position="109"/>
        <end position="136"/>
    </location>
</feature>
<evidence type="ECO:0000313" key="3">
    <source>
        <dbReference type="EMBL" id="MBS9475652.1"/>
    </source>
</evidence>
<feature type="transmembrane region" description="Helical" evidence="1">
    <location>
        <begin position="148"/>
        <end position="181"/>
    </location>
</feature>
<dbReference type="PANTHER" id="PTHR35342">
    <property type="entry name" value="TRICARBOXYLIC TRANSPORT PROTEIN"/>
    <property type="match status" value="1"/>
</dbReference>
<dbReference type="Pfam" id="PF01970">
    <property type="entry name" value="TctA"/>
    <property type="match status" value="1"/>
</dbReference>
<reference evidence="3" key="1">
    <citation type="submission" date="2021-05" db="EMBL/GenBank/DDBJ databases">
        <authorList>
            <person name="Sun Q."/>
            <person name="Inoue M."/>
        </authorList>
    </citation>
    <scope>NUCLEOTIDE SEQUENCE</scope>
    <source>
        <strain evidence="3">VKM B-3255</strain>
    </source>
</reference>
<dbReference type="RefSeq" id="WP_213753515.1">
    <property type="nucleotide sequence ID" value="NZ_JAHCQH010000004.1"/>
</dbReference>
<protein>
    <submittedName>
        <fullName evidence="3">Tripartite tricarboxylate transporter permease</fullName>
    </submittedName>
</protein>
<feature type="transmembrane region" description="Helical" evidence="1">
    <location>
        <begin position="354"/>
        <end position="374"/>
    </location>
</feature>
<keyword evidence="1" id="KW-1133">Transmembrane helix</keyword>
<keyword evidence="4" id="KW-1185">Reference proteome</keyword>
<dbReference type="EMBL" id="JAHCQH010000004">
    <property type="protein sequence ID" value="MBS9475652.1"/>
    <property type="molecule type" value="Genomic_DNA"/>
</dbReference>
<feature type="transmembrane region" description="Helical" evidence="1">
    <location>
        <begin position="45"/>
        <end position="69"/>
    </location>
</feature>
<accession>A0ABS5R2Y6</accession>
<dbReference type="Proteomes" id="UP001166585">
    <property type="component" value="Unassembled WGS sequence"/>
</dbReference>
<dbReference type="PANTHER" id="PTHR35342:SF5">
    <property type="entry name" value="TRICARBOXYLIC TRANSPORT PROTEIN"/>
    <property type="match status" value="1"/>
</dbReference>
<keyword evidence="1" id="KW-0812">Transmembrane</keyword>
<feature type="transmembrane region" description="Helical" evidence="1">
    <location>
        <begin position="258"/>
        <end position="281"/>
    </location>
</feature>
<proteinExistence type="predicted"/>
<feature type="transmembrane region" description="Helical" evidence="1">
    <location>
        <begin position="470"/>
        <end position="489"/>
    </location>
</feature>
<feature type="transmembrane region" description="Helical" evidence="1">
    <location>
        <begin position="328"/>
        <end position="348"/>
    </location>
</feature>
<organism evidence="3 4">
    <name type="scientific">Ancylobacter radicis</name>
    <dbReference type="NCBI Taxonomy" id="2836179"/>
    <lineage>
        <taxon>Bacteria</taxon>
        <taxon>Pseudomonadati</taxon>
        <taxon>Pseudomonadota</taxon>
        <taxon>Alphaproteobacteria</taxon>
        <taxon>Hyphomicrobiales</taxon>
        <taxon>Xanthobacteraceae</taxon>
        <taxon>Ancylobacter</taxon>
    </lineage>
</organism>
<evidence type="ECO:0000259" key="2">
    <source>
        <dbReference type="Pfam" id="PF01970"/>
    </source>
</evidence>
<sequence length="499" mass="52869">MEIFDNLALGFSVAFTFQNILYCFLGVLLGTLIGVLPGLGPVPTIAMLLPITFGLPPVAALIMLSGIYYGAQYGGSTTAILINLPGESSSVVTAIDGYQMARQGRAGTALATAALGSFFAGSVATFLLAVFAPPLADLALKFGPPEYFALMVLGLIASVALASGSVIKALAMVVLGILLGLSGQDVYTGTPRFTFDVIELADGIEFVALAMGVFGIGEIVRNLEDEHTRTVMVQKVKGLLLSKDDFKRIIGPVLRGTFLGSFLGILPGGGAILSSFASYSIEKKISRHPERFGKGAIEGVAGPESANNAGAQTSFIPMLTLGIPSNPVMALMIGALIIQGIVPGPNVVNEQPNLFWGIVASMWIGNFLLVVLNLPLIGIWVRLLTVPYHILFPLIVGFCCIGVYSVNNNEFDVFTMALFGLIGYVLVKLQCEPAPLLLGFIIGPMLEEYLRRAMLISRGDPLVFVSRPISATMLGLAALALLVVLLPSVRKKREDAFKE</sequence>
<name>A0ABS5R2Y6_9HYPH</name>
<comment type="caution">
    <text evidence="3">The sequence shown here is derived from an EMBL/GenBank/DDBJ whole genome shotgun (WGS) entry which is preliminary data.</text>
</comment>